<dbReference type="EnsemblMetazoa" id="MESCA007748-RA">
    <property type="protein sequence ID" value="MESCA007748-PA"/>
    <property type="gene ID" value="MESCA007748"/>
</dbReference>
<dbReference type="EMBL" id="CAQQ02051221">
    <property type="status" value="NOT_ANNOTATED_CDS"/>
    <property type="molecule type" value="Genomic_DNA"/>
</dbReference>
<dbReference type="InterPro" id="IPR001128">
    <property type="entry name" value="Cyt_P450"/>
</dbReference>
<dbReference type="Proteomes" id="UP000015102">
    <property type="component" value="Unassembled WGS sequence"/>
</dbReference>
<protein>
    <recommendedName>
        <fullName evidence="6">Cytochrome P450</fullName>
    </recommendedName>
</protein>
<dbReference type="HOGENOM" id="CLU_2294837_0_0_1"/>
<evidence type="ECO:0000256" key="2">
    <source>
        <dbReference type="ARBA" id="ARBA00023033"/>
    </source>
</evidence>
<keyword evidence="2" id="KW-0503">Monooxygenase</keyword>
<organism evidence="4 5">
    <name type="scientific">Megaselia scalaris</name>
    <name type="common">Humpbacked fly</name>
    <name type="synonym">Phora scalaris</name>
    <dbReference type="NCBI Taxonomy" id="36166"/>
    <lineage>
        <taxon>Eukaryota</taxon>
        <taxon>Metazoa</taxon>
        <taxon>Ecdysozoa</taxon>
        <taxon>Arthropoda</taxon>
        <taxon>Hexapoda</taxon>
        <taxon>Insecta</taxon>
        <taxon>Pterygota</taxon>
        <taxon>Neoptera</taxon>
        <taxon>Endopterygota</taxon>
        <taxon>Diptera</taxon>
        <taxon>Brachycera</taxon>
        <taxon>Muscomorpha</taxon>
        <taxon>Platypezoidea</taxon>
        <taxon>Phoridae</taxon>
        <taxon>Megaseliini</taxon>
        <taxon>Megaselia</taxon>
    </lineage>
</organism>
<dbReference type="EMBL" id="CAQQ02051218">
    <property type="status" value="NOT_ANNOTATED_CDS"/>
    <property type="molecule type" value="Genomic_DNA"/>
</dbReference>
<dbReference type="GO" id="GO:0005506">
    <property type="term" value="F:iron ion binding"/>
    <property type="evidence" value="ECO:0007669"/>
    <property type="project" value="InterPro"/>
</dbReference>
<dbReference type="GO" id="GO:0016705">
    <property type="term" value="F:oxidoreductase activity, acting on paired donors, with incorporation or reduction of molecular oxygen"/>
    <property type="evidence" value="ECO:0007669"/>
    <property type="project" value="InterPro"/>
</dbReference>
<feature type="transmembrane region" description="Helical" evidence="3">
    <location>
        <begin position="6"/>
        <end position="25"/>
    </location>
</feature>
<reference evidence="5" key="1">
    <citation type="submission" date="2013-02" db="EMBL/GenBank/DDBJ databases">
        <authorList>
            <person name="Hughes D."/>
        </authorList>
    </citation>
    <scope>NUCLEOTIDE SEQUENCE</scope>
    <source>
        <strain>Durham</strain>
        <strain evidence="5">NC isolate 2 -- Noor lab</strain>
    </source>
</reference>
<dbReference type="EMBL" id="CAQQ02051216">
    <property type="status" value="NOT_ANNOTATED_CDS"/>
    <property type="molecule type" value="Genomic_DNA"/>
</dbReference>
<dbReference type="EMBL" id="CAQQ02051219">
    <property type="status" value="NOT_ANNOTATED_CDS"/>
    <property type="molecule type" value="Genomic_DNA"/>
</dbReference>
<keyword evidence="2" id="KW-0560">Oxidoreductase</keyword>
<evidence type="ECO:0000313" key="4">
    <source>
        <dbReference type="EnsemblMetazoa" id="MESCA007748-PA"/>
    </source>
</evidence>
<dbReference type="SUPFAM" id="SSF48264">
    <property type="entry name" value="Cytochrome P450"/>
    <property type="match status" value="1"/>
</dbReference>
<dbReference type="PANTHER" id="PTHR24305">
    <property type="entry name" value="CYTOCHROME P450"/>
    <property type="match status" value="1"/>
</dbReference>
<accession>T1GVE9</accession>
<dbReference type="STRING" id="36166.T1GVE9"/>
<dbReference type="GO" id="GO:0020037">
    <property type="term" value="F:heme binding"/>
    <property type="evidence" value="ECO:0007669"/>
    <property type="project" value="InterPro"/>
</dbReference>
<evidence type="ECO:0000256" key="3">
    <source>
        <dbReference type="SAM" id="Phobius"/>
    </source>
</evidence>
<dbReference type="PANTHER" id="PTHR24305:SF28">
    <property type="entry name" value="CYTOCHROME P450 49A1-RELATED"/>
    <property type="match status" value="1"/>
</dbReference>
<proteinExistence type="inferred from homology"/>
<keyword evidence="3" id="KW-0472">Membrane</keyword>
<dbReference type="AlphaFoldDB" id="T1GVE9"/>
<comment type="similarity">
    <text evidence="1">Belongs to the cytochrome P450 family.</text>
</comment>
<sequence length="101" mass="11841">MYTFLYYGAFIISTSVAASSTIYQLSKNPDKQEKLFKELKAIFPNPNVKIDQNVLERIPYLRACIKETLRLWDWRFSHRLLGCKTRKAMYDMSGINLTTPQ</sequence>
<reference evidence="4" key="2">
    <citation type="submission" date="2015-06" db="UniProtKB">
        <authorList>
            <consortium name="EnsemblMetazoa"/>
        </authorList>
    </citation>
    <scope>IDENTIFICATION</scope>
</reference>
<dbReference type="Gene3D" id="1.10.630.10">
    <property type="entry name" value="Cytochrome P450"/>
    <property type="match status" value="1"/>
</dbReference>
<keyword evidence="5" id="KW-1185">Reference proteome</keyword>
<dbReference type="EMBL" id="CAQQ02051222">
    <property type="status" value="NOT_ANNOTATED_CDS"/>
    <property type="molecule type" value="Genomic_DNA"/>
</dbReference>
<dbReference type="InterPro" id="IPR050121">
    <property type="entry name" value="Cytochrome_P450_monoxygenase"/>
</dbReference>
<keyword evidence="3" id="KW-1133">Transmembrane helix</keyword>
<dbReference type="EMBL" id="CAQQ02051217">
    <property type="status" value="NOT_ANNOTATED_CDS"/>
    <property type="molecule type" value="Genomic_DNA"/>
</dbReference>
<evidence type="ECO:0000313" key="5">
    <source>
        <dbReference type="Proteomes" id="UP000015102"/>
    </source>
</evidence>
<name>T1GVE9_MEGSC</name>
<dbReference type="EMBL" id="CAQQ02051220">
    <property type="status" value="NOT_ANNOTATED_CDS"/>
    <property type="molecule type" value="Genomic_DNA"/>
</dbReference>
<dbReference type="InterPro" id="IPR036396">
    <property type="entry name" value="Cyt_P450_sf"/>
</dbReference>
<keyword evidence="3" id="KW-0812">Transmembrane</keyword>
<dbReference type="Pfam" id="PF00067">
    <property type="entry name" value="p450"/>
    <property type="match status" value="1"/>
</dbReference>
<evidence type="ECO:0000256" key="1">
    <source>
        <dbReference type="ARBA" id="ARBA00010617"/>
    </source>
</evidence>
<evidence type="ECO:0008006" key="6">
    <source>
        <dbReference type="Google" id="ProtNLM"/>
    </source>
</evidence>
<dbReference type="GO" id="GO:0004497">
    <property type="term" value="F:monooxygenase activity"/>
    <property type="evidence" value="ECO:0007669"/>
    <property type="project" value="UniProtKB-KW"/>
</dbReference>